<proteinExistence type="predicted"/>
<dbReference type="AlphaFoldDB" id="A0A699H1M8"/>
<evidence type="ECO:0000256" key="1">
    <source>
        <dbReference type="SAM" id="MobiDB-lite"/>
    </source>
</evidence>
<evidence type="ECO:0000313" key="2">
    <source>
        <dbReference type="EMBL" id="GEX10481.1"/>
    </source>
</evidence>
<protein>
    <submittedName>
        <fullName evidence="2">Retrovirus-related Pol polyprotein from transposon TNT 1-94</fullName>
    </submittedName>
</protein>
<feature type="region of interest" description="Disordered" evidence="1">
    <location>
        <begin position="326"/>
        <end position="351"/>
    </location>
</feature>
<gene>
    <name evidence="2" type="ORF">Tci_282456</name>
</gene>
<name>A0A699H1M8_TANCI</name>
<organism evidence="2">
    <name type="scientific">Tanacetum cinerariifolium</name>
    <name type="common">Dalmatian daisy</name>
    <name type="synonym">Chrysanthemum cinerariifolium</name>
    <dbReference type="NCBI Taxonomy" id="118510"/>
    <lineage>
        <taxon>Eukaryota</taxon>
        <taxon>Viridiplantae</taxon>
        <taxon>Streptophyta</taxon>
        <taxon>Embryophyta</taxon>
        <taxon>Tracheophyta</taxon>
        <taxon>Spermatophyta</taxon>
        <taxon>Magnoliopsida</taxon>
        <taxon>eudicotyledons</taxon>
        <taxon>Gunneridae</taxon>
        <taxon>Pentapetalae</taxon>
        <taxon>asterids</taxon>
        <taxon>campanulids</taxon>
        <taxon>Asterales</taxon>
        <taxon>Asteraceae</taxon>
        <taxon>Asteroideae</taxon>
        <taxon>Anthemideae</taxon>
        <taxon>Anthemidinae</taxon>
        <taxon>Tanacetum</taxon>
    </lineage>
</organism>
<feature type="compositionally biased region" description="Polar residues" evidence="1">
    <location>
        <begin position="328"/>
        <end position="351"/>
    </location>
</feature>
<comment type="caution">
    <text evidence="2">The sequence shown here is derived from an EMBL/GenBank/DDBJ whole genome shotgun (WGS) entry which is preliminary data.</text>
</comment>
<reference evidence="2" key="1">
    <citation type="journal article" date="2019" name="Sci. Rep.">
        <title>Draft genome of Tanacetum cinerariifolium, the natural source of mosquito coil.</title>
        <authorList>
            <person name="Yamashiro T."/>
            <person name="Shiraishi A."/>
            <person name="Satake H."/>
            <person name="Nakayama K."/>
        </authorList>
    </citation>
    <scope>NUCLEOTIDE SEQUENCE</scope>
</reference>
<accession>A0A699H1M8</accession>
<dbReference type="EMBL" id="BKCJ010089721">
    <property type="protein sequence ID" value="GEX10481.1"/>
    <property type="molecule type" value="Genomic_DNA"/>
</dbReference>
<sequence length="386" mass="44044">MQAFKEKVEDKFFKQDQFLQIVHMLCEPKPYYDEHRNVAIGYKSPLCLARAKQVQPALYNSHEIIKTDHVPAILHNLEDTLEIAEITRKKMNEKIKTLLWTHHKINIRPPEVVATACYTQNRSLIHTRHNKTPYELVHNKKPDLTLLHVFGALCYPINDSEDLGKLQPTTDTVTTEDMQKRRNDVKARTTLLLALPDEHQLRFSKYKTTQELWAAILKTFGGNEATKKTKKNQLKQQWKPTGRIFKIDGLRWIPTGKMFTGCTTKVDSEPPNGLNDDITNPYECDQTLNKDYEVMFQSLFDEYFNPLPRAVSPDLAAVAAPRAIDQSGLPSSTTIDQDVPSANPSSEESTLQGFIPSNLHHLNQSFDTLTKLTKNHSLENVIGDPS</sequence>